<dbReference type="InterPro" id="IPR016186">
    <property type="entry name" value="C-type_lectin-like/link_sf"/>
</dbReference>
<dbReference type="AlphaFoldDB" id="A0A3S3Q5E2"/>
<keyword evidence="3" id="KW-1185">Reference proteome</keyword>
<proteinExistence type="predicted"/>
<feature type="domain" description="C-type lectin" evidence="1">
    <location>
        <begin position="1"/>
        <end position="111"/>
    </location>
</feature>
<comment type="caution">
    <text evidence="2">The sequence shown here is derived from an EMBL/GenBank/DDBJ whole genome shotgun (WGS) entry which is preliminary data.</text>
</comment>
<protein>
    <recommendedName>
        <fullName evidence="1">C-type lectin domain-containing protein</fullName>
    </recommendedName>
</protein>
<accession>A0A3S3Q5E2</accession>
<dbReference type="SUPFAM" id="SSF56436">
    <property type="entry name" value="C-type lectin-like"/>
    <property type="match status" value="1"/>
</dbReference>
<dbReference type="Gene3D" id="3.10.100.10">
    <property type="entry name" value="Mannose-Binding Protein A, subunit A"/>
    <property type="match status" value="1"/>
</dbReference>
<name>A0A3S3Q5E2_9ACAR</name>
<dbReference type="SMART" id="SM00034">
    <property type="entry name" value="CLECT"/>
    <property type="match status" value="1"/>
</dbReference>
<dbReference type="PROSITE" id="PS50041">
    <property type="entry name" value="C_TYPE_LECTIN_2"/>
    <property type="match status" value="1"/>
</dbReference>
<dbReference type="InterPro" id="IPR016187">
    <property type="entry name" value="CTDL_fold"/>
</dbReference>
<dbReference type="OrthoDB" id="5797898at2759"/>
<dbReference type="CDD" id="cd00037">
    <property type="entry name" value="CLECT"/>
    <property type="match status" value="1"/>
</dbReference>
<dbReference type="InterPro" id="IPR050111">
    <property type="entry name" value="C-type_lectin/snaclec_domain"/>
</dbReference>
<evidence type="ECO:0000313" key="2">
    <source>
        <dbReference type="EMBL" id="RWS14268.1"/>
    </source>
</evidence>
<evidence type="ECO:0000313" key="3">
    <source>
        <dbReference type="Proteomes" id="UP000285301"/>
    </source>
</evidence>
<dbReference type="EMBL" id="NCKU01000764">
    <property type="protein sequence ID" value="RWS14268.1"/>
    <property type="molecule type" value="Genomic_DNA"/>
</dbReference>
<organism evidence="2 3">
    <name type="scientific">Dinothrombium tinctorium</name>
    <dbReference type="NCBI Taxonomy" id="1965070"/>
    <lineage>
        <taxon>Eukaryota</taxon>
        <taxon>Metazoa</taxon>
        <taxon>Ecdysozoa</taxon>
        <taxon>Arthropoda</taxon>
        <taxon>Chelicerata</taxon>
        <taxon>Arachnida</taxon>
        <taxon>Acari</taxon>
        <taxon>Acariformes</taxon>
        <taxon>Trombidiformes</taxon>
        <taxon>Prostigmata</taxon>
        <taxon>Anystina</taxon>
        <taxon>Parasitengona</taxon>
        <taxon>Trombidioidea</taxon>
        <taxon>Trombidiidae</taxon>
        <taxon>Dinothrombium</taxon>
    </lineage>
</organism>
<dbReference type="Pfam" id="PF00059">
    <property type="entry name" value="Lectin_C"/>
    <property type="match status" value="1"/>
</dbReference>
<dbReference type="InterPro" id="IPR001304">
    <property type="entry name" value="C-type_lectin-like"/>
</dbReference>
<reference evidence="2 3" key="1">
    <citation type="journal article" date="2018" name="Gigascience">
        <title>Genomes of trombidid mites reveal novel predicted allergens and laterally-transferred genes associated with secondary metabolism.</title>
        <authorList>
            <person name="Dong X."/>
            <person name="Chaisiri K."/>
            <person name="Xia D."/>
            <person name="Armstrong S.D."/>
            <person name="Fang Y."/>
            <person name="Donnelly M.J."/>
            <person name="Kadowaki T."/>
            <person name="McGarry J.W."/>
            <person name="Darby A.C."/>
            <person name="Makepeace B.L."/>
        </authorList>
    </citation>
    <scope>NUCLEOTIDE SEQUENCE [LARGE SCALE GENOMIC DNA]</scope>
    <source>
        <strain evidence="2">UoL-WK</strain>
    </source>
</reference>
<gene>
    <name evidence="2" type="ORF">B4U79_17305</name>
</gene>
<dbReference type="PANTHER" id="PTHR22803">
    <property type="entry name" value="MANNOSE, PHOSPHOLIPASE, LECTIN RECEPTOR RELATED"/>
    <property type="match status" value="1"/>
</dbReference>
<dbReference type="Proteomes" id="UP000285301">
    <property type="component" value="Unassembled WGS sequence"/>
</dbReference>
<evidence type="ECO:0000259" key="1">
    <source>
        <dbReference type="PROSITE" id="PS50041"/>
    </source>
</evidence>
<sequence>MNFTEAQYICNVIYEGDLLVINSIAEQKQVVQYLHDQLGFNTMPVSWLGGTLTPPNEIQWVDGSQAQYSNFLNSLKSNRVDTRKCIKIYSLFVRGSSGAGGQWSADSCSTRDSGYICQKIPDPNASRARVKDEMYSDEAAIAGKRDANNPQPPSNLLLNCYILSR</sequence>